<feature type="transmembrane region" description="Helical" evidence="8">
    <location>
        <begin position="127"/>
        <end position="144"/>
    </location>
</feature>
<feature type="domain" description="EamA" evidence="9">
    <location>
        <begin position="7"/>
        <end position="139"/>
    </location>
</feature>
<dbReference type="GO" id="GO:0005886">
    <property type="term" value="C:plasma membrane"/>
    <property type="evidence" value="ECO:0007669"/>
    <property type="project" value="UniProtKB-SubCell"/>
</dbReference>
<evidence type="ECO:0000256" key="6">
    <source>
        <dbReference type="ARBA" id="ARBA00022989"/>
    </source>
</evidence>
<keyword evidence="7 8" id="KW-0472">Membrane</keyword>
<feature type="transmembrane region" description="Helical" evidence="8">
    <location>
        <begin position="246"/>
        <end position="264"/>
    </location>
</feature>
<feature type="transmembrane region" description="Helical" evidence="8">
    <location>
        <begin position="37"/>
        <end position="59"/>
    </location>
</feature>
<dbReference type="InterPro" id="IPR004626">
    <property type="entry name" value="RarD"/>
</dbReference>
<evidence type="ECO:0000256" key="2">
    <source>
        <dbReference type="ARBA" id="ARBA00007362"/>
    </source>
</evidence>
<sequence length="303" mass="33419">MRSHRAGNALAAFSFVLWGILPLYYQFLPQANINELLAMRIIFSVPVMMTVIAILRRPFPSLPTIWADKRSLVATTIAAAIMCISWYAFTWAITHDQVLAASLGFFINPLFAIALGVLFLKERLSHAQSAAVVLAIAGIGYQVWHYGELPWISLIMGSFFALYGLCKKYIRYDALTSVTLEAAILAPFALCFIIAQGISDNSVALSSGLPTLLLYIGSAPVTLAPLIFFALAINRTSLTMVGLMQYIEPTLQFLLAVFLFGEVFDEVKAISFSLIWLGLFLCTLEALQGIYKKKYVHAEQSGV</sequence>
<name>A0A1Q9G8X8_9GAMM</name>
<dbReference type="PANTHER" id="PTHR22911">
    <property type="entry name" value="ACYL-MALONYL CONDENSING ENZYME-RELATED"/>
    <property type="match status" value="1"/>
</dbReference>
<comment type="similarity">
    <text evidence="2">Belongs to the EamA transporter family.</text>
</comment>
<keyword evidence="11" id="KW-1185">Reference proteome</keyword>
<feature type="transmembrane region" description="Helical" evidence="8">
    <location>
        <begin position="71"/>
        <end position="93"/>
    </location>
</feature>
<dbReference type="EMBL" id="MJIL01000096">
    <property type="protein sequence ID" value="OLQ70799.1"/>
    <property type="molecule type" value="Genomic_DNA"/>
</dbReference>
<keyword evidence="6 8" id="KW-1133">Transmembrane helix</keyword>
<feature type="transmembrane region" description="Helical" evidence="8">
    <location>
        <begin position="270"/>
        <end position="287"/>
    </location>
</feature>
<evidence type="ECO:0000256" key="5">
    <source>
        <dbReference type="ARBA" id="ARBA00022692"/>
    </source>
</evidence>
<dbReference type="InterPro" id="IPR000620">
    <property type="entry name" value="EamA_dom"/>
</dbReference>
<feature type="transmembrane region" description="Helical" evidence="8">
    <location>
        <begin position="150"/>
        <end position="166"/>
    </location>
</feature>
<dbReference type="OrthoDB" id="369870at2"/>
<dbReference type="Pfam" id="PF00892">
    <property type="entry name" value="EamA"/>
    <property type="match status" value="2"/>
</dbReference>
<evidence type="ECO:0000256" key="7">
    <source>
        <dbReference type="ARBA" id="ARBA00023136"/>
    </source>
</evidence>
<evidence type="ECO:0000313" key="10">
    <source>
        <dbReference type="EMBL" id="OLQ70799.1"/>
    </source>
</evidence>
<evidence type="ECO:0000256" key="4">
    <source>
        <dbReference type="ARBA" id="ARBA00022475"/>
    </source>
</evidence>
<feature type="transmembrane region" description="Helical" evidence="8">
    <location>
        <begin position="99"/>
        <end position="120"/>
    </location>
</feature>
<dbReference type="PANTHER" id="PTHR22911:SF137">
    <property type="entry name" value="SOLUTE CARRIER FAMILY 35 MEMBER G2-RELATED"/>
    <property type="match status" value="1"/>
</dbReference>
<evidence type="ECO:0000256" key="3">
    <source>
        <dbReference type="ARBA" id="ARBA00022448"/>
    </source>
</evidence>
<evidence type="ECO:0000259" key="9">
    <source>
        <dbReference type="Pfam" id="PF00892"/>
    </source>
</evidence>
<evidence type="ECO:0000313" key="11">
    <source>
        <dbReference type="Proteomes" id="UP000186905"/>
    </source>
</evidence>
<keyword evidence="3" id="KW-0813">Transport</keyword>
<gene>
    <name evidence="10" type="ORF">BIT28_15395</name>
</gene>
<accession>A0A1Q9G8X8</accession>
<protein>
    <submittedName>
        <fullName evidence="10">Permease</fullName>
    </submittedName>
</protein>
<proteinExistence type="inferred from homology"/>
<evidence type="ECO:0000256" key="8">
    <source>
        <dbReference type="SAM" id="Phobius"/>
    </source>
</evidence>
<comment type="caution">
    <text evidence="10">The sequence shown here is derived from an EMBL/GenBank/DDBJ whole genome shotgun (WGS) entry which is preliminary data.</text>
</comment>
<dbReference type="NCBIfam" id="TIGR00688">
    <property type="entry name" value="rarD"/>
    <property type="match status" value="1"/>
</dbReference>
<feature type="transmembrane region" description="Helical" evidence="8">
    <location>
        <begin position="7"/>
        <end position="25"/>
    </location>
</feature>
<feature type="transmembrane region" description="Helical" evidence="8">
    <location>
        <begin position="211"/>
        <end position="234"/>
    </location>
</feature>
<dbReference type="RefSeq" id="WP_075767719.1">
    <property type="nucleotide sequence ID" value="NZ_MJIL01000096.1"/>
</dbReference>
<feature type="domain" description="EamA" evidence="9">
    <location>
        <begin position="154"/>
        <end position="282"/>
    </location>
</feature>
<keyword evidence="4" id="KW-1003">Cell membrane</keyword>
<comment type="subcellular location">
    <subcellularLocation>
        <location evidence="1">Cell membrane</location>
        <topology evidence="1">Multi-pass membrane protein</topology>
    </subcellularLocation>
</comment>
<dbReference type="AlphaFoldDB" id="A0A1Q9G8X8"/>
<organism evidence="10 11">
    <name type="scientific">Photobacterium proteolyticum</name>
    <dbReference type="NCBI Taxonomy" id="1903952"/>
    <lineage>
        <taxon>Bacteria</taxon>
        <taxon>Pseudomonadati</taxon>
        <taxon>Pseudomonadota</taxon>
        <taxon>Gammaproteobacteria</taxon>
        <taxon>Vibrionales</taxon>
        <taxon>Vibrionaceae</taxon>
        <taxon>Photobacterium</taxon>
    </lineage>
</organism>
<dbReference type="InterPro" id="IPR037185">
    <property type="entry name" value="EmrE-like"/>
</dbReference>
<dbReference type="STRING" id="1903952.BIT28_15395"/>
<reference evidence="10 11" key="1">
    <citation type="submission" date="2016-09" db="EMBL/GenBank/DDBJ databases">
        <title>Photobacterium proteolyticum sp. nov. a protease producing bacterium isolated from ocean sediments of Laizhou Bay.</title>
        <authorList>
            <person name="Li Y."/>
        </authorList>
    </citation>
    <scope>NUCLEOTIDE SEQUENCE [LARGE SCALE GENOMIC DNA]</scope>
    <source>
        <strain evidence="10 11">13-12</strain>
    </source>
</reference>
<dbReference type="Proteomes" id="UP000186905">
    <property type="component" value="Unassembled WGS sequence"/>
</dbReference>
<feature type="transmembrane region" description="Helical" evidence="8">
    <location>
        <begin position="178"/>
        <end position="199"/>
    </location>
</feature>
<evidence type="ECO:0000256" key="1">
    <source>
        <dbReference type="ARBA" id="ARBA00004651"/>
    </source>
</evidence>
<dbReference type="SUPFAM" id="SSF103481">
    <property type="entry name" value="Multidrug resistance efflux transporter EmrE"/>
    <property type="match status" value="2"/>
</dbReference>
<keyword evidence="5 8" id="KW-0812">Transmembrane</keyword>